<comment type="caution">
    <text evidence="2">The sequence shown here is derived from an EMBL/GenBank/DDBJ whole genome shotgun (WGS) entry which is preliminary data.</text>
</comment>
<sequence length="60" mass="6852">DRLSDVQRSVIVAKVYDDMTFAQVAEELGLAVSTVKTHYLRAVGTVRDRLKRRWAKEESS</sequence>
<reference evidence="2" key="1">
    <citation type="journal article" date="2014" name="Front. Microbiol.">
        <title>High frequency of phylogenetically diverse reductive dehalogenase-homologous genes in deep subseafloor sedimentary metagenomes.</title>
        <authorList>
            <person name="Kawai M."/>
            <person name="Futagami T."/>
            <person name="Toyoda A."/>
            <person name="Takaki Y."/>
            <person name="Nishi S."/>
            <person name="Hori S."/>
            <person name="Arai W."/>
            <person name="Tsubouchi T."/>
            <person name="Morono Y."/>
            <person name="Uchiyama I."/>
            <person name="Ito T."/>
            <person name="Fujiyama A."/>
            <person name="Inagaki F."/>
            <person name="Takami H."/>
        </authorList>
    </citation>
    <scope>NUCLEOTIDE SEQUENCE</scope>
    <source>
        <strain evidence="2">Expedition CK06-06</strain>
    </source>
</reference>
<dbReference type="SUPFAM" id="SSF88659">
    <property type="entry name" value="Sigma3 and sigma4 domains of RNA polymerase sigma factors"/>
    <property type="match status" value="1"/>
</dbReference>
<protein>
    <recommendedName>
        <fullName evidence="1">RNA polymerase sigma factor 70 region 4 type 2 domain-containing protein</fullName>
    </recommendedName>
</protein>
<dbReference type="InterPro" id="IPR013324">
    <property type="entry name" value="RNA_pol_sigma_r3/r4-like"/>
</dbReference>
<name>X0V3E1_9ZZZZ</name>
<proteinExistence type="predicted"/>
<accession>X0V3E1</accession>
<gene>
    <name evidence="2" type="ORF">S01H1_21481</name>
</gene>
<dbReference type="GO" id="GO:0016987">
    <property type="term" value="F:sigma factor activity"/>
    <property type="evidence" value="ECO:0007669"/>
    <property type="project" value="InterPro"/>
</dbReference>
<organism evidence="2">
    <name type="scientific">marine sediment metagenome</name>
    <dbReference type="NCBI Taxonomy" id="412755"/>
    <lineage>
        <taxon>unclassified sequences</taxon>
        <taxon>metagenomes</taxon>
        <taxon>ecological metagenomes</taxon>
    </lineage>
</organism>
<dbReference type="Gene3D" id="1.10.10.10">
    <property type="entry name" value="Winged helix-like DNA-binding domain superfamily/Winged helix DNA-binding domain"/>
    <property type="match status" value="1"/>
</dbReference>
<feature type="domain" description="RNA polymerase sigma factor 70 region 4 type 2" evidence="1">
    <location>
        <begin position="2"/>
        <end position="43"/>
    </location>
</feature>
<dbReference type="AlphaFoldDB" id="X0V3E1"/>
<feature type="non-terminal residue" evidence="2">
    <location>
        <position position="1"/>
    </location>
</feature>
<evidence type="ECO:0000313" key="2">
    <source>
        <dbReference type="EMBL" id="GAF95160.1"/>
    </source>
</evidence>
<dbReference type="GO" id="GO:0003677">
    <property type="term" value="F:DNA binding"/>
    <property type="evidence" value="ECO:0007669"/>
    <property type="project" value="InterPro"/>
</dbReference>
<dbReference type="EMBL" id="BARS01011917">
    <property type="protein sequence ID" value="GAF95160.1"/>
    <property type="molecule type" value="Genomic_DNA"/>
</dbReference>
<dbReference type="InterPro" id="IPR013249">
    <property type="entry name" value="RNA_pol_sigma70_r4_t2"/>
</dbReference>
<dbReference type="GO" id="GO:0006352">
    <property type="term" value="P:DNA-templated transcription initiation"/>
    <property type="evidence" value="ECO:0007669"/>
    <property type="project" value="InterPro"/>
</dbReference>
<dbReference type="Pfam" id="PF08281">
    <property type="entry name" value="Sigma70_r4_2"/>
    <property type="match status" value="1"/>
</dbReference>
<evidence type="ECO:0000259" key="1">
    <source>
        <dbReference type="Pfam" id="PF08281"/>
    </source>
</evidence>
<dbReference type="InterPro" id="IPR036388">
    <property type="entry name" value="WH-like_DNA-bd_sf"/>
</dbReference>